<accession>A0A2N3WXH5</accession>
<dbReference type="PROSITE" id="PS50850">
    <property type="entry name" value="MFS"/>
    <property type="match status" value="1"/>
</dbReference>
<dbReference type="EMBL" id="PJMW01000001">
    <property type="protein sequence ID" value="PKV98576.1"/>
    <property type="molecule type" value="Genomic_DNA"/>
</dbReference>
<evidence type="ECO:0000313" key="10">
    <source>
        <dbReference type="Proteomes" id="UP000233766"/>
    </source>
</evidence>
<evidence type="ECO:0000313" key="9">
    <source>
        <dbReference type="EMBL" id="PKV98576.1"/>
    </source>
</evidence>
<feature type="transmembrane region" description="Helical" evidence="7">
    <location>
        <begin position="330"/>
        <end position="353"/>
    </location>
</feature>
<name>A0A2N3WXH5_9NOCA</name>
<dbReference type="PANTHER" id="PTHR42718">
    <property type="entry name" value="MAJOR FACILITATOR SUPERFAMILY MULTIDRUG TRANSPORTER MFSC"/>
    <property type="match status" value="1"/>
</dbReference>
<evidence type="ECO:0000256" key="5">
    <source>
        <dbReference type="ARBA" id="ARBA00022989"/>
    </source>
</evidence>
<dbReference type="InterPro" id="IPR011701">
    <property type="entry name" value="MFS"/>
</dbReference>
<dbReference type="OrthoDB" id="7375466at2"/>
<feature type="domain" description="Major facilitator superfamily (MFS) profile" evidence="8">
    <location>
        <begin position="17"/>
        <end position="456"/>
    </location>
</feature>
<evidence type="ECO:0000259" key="8">
    <source>
        <dbReference type="PROSITE" id="PS50850"/>
    </source>
</evidence>
<reference evidence="9 10" key="1">
    <citation type="submission" date="2017-12" db="EMBL/GenBank/DDBJ databases">
        <title>Sequencing the genomes of 1000 Actinobacteria strains.</title>
        <authorList>
            <person name="Klenk H.-P."/>
        </authorList>
    </citation>
    <scope>NUCLEOTIDE SEQUENCE [LARGE SCALE GENOMIC DNA]</scope>
    <source>
        <strain evidence="9 10">DSM 44489</strain>
    </source>
</reference>
<evidence type="ECO:0000256" key="4">
    <source>
        <dbReference type="ARBA" id="ARBA00022692"/>
    </source>
</evidence>
<feature type="transmembrane region" description="Helical" evidence="7">
    <location>
        <begin position="142"/>
        <end position="160"/>
    </location>
</feature>
<feature type="transmembrane region" description="Helical" evidence="7">
    <location>
        <begin position="16"/>
        <end position="39"/>
    </location>
</feature>
<feature type="transmembrane region" description="Helical" evidence="7">
    <location>
        <begin position="359"/>
        <end position="383"/>
    </location>
</feature>
<dbReference type="Pfam" id="PF07690">
    <property type="entry name" value="MFS_1"/>
    <property type="match status" value="1"/>
</dbReference>
<dbReference type="PANTHER" id="PTHR42718:SF46">
    <property type="entry name" value="BLR6921 PROTEIN"/>
    <property type="match status" value="1"/>
</dbReference>
<proteinExistence type="predicted"/>
<dbReference type="Proteomes" id="UP000233766">
    <property type="component" value="Unassembled WGS sequence"/>
</dbReference>
<feature type="transmembrane region" description="Helical" evidence="7">
    <location>
        <begin position="395"/>
        <end position="417"/>
    </location>
</feature>
<gene>
    <name evidence="9" type="ORF">ATK86_0597</name>
</gene>
<keyword evidence="5 7" id="KW-1133">Transmembrane helix</keyword>
<keyword evidence="4 7" id="KW-0812">Transmembrane</keyword>
<organism evidence="9 10">
    <name type="scientific">Nocardia fluminea</name>
    <dbReference type="NCBI Taxonomy" id="134984"/>
    <lineage>
        <taxon>Bacteria</taxon>
        <taxon>Bacillati</taxon>
        <taxon>Actinomycetota</taxon>
        <taxon>Actinomycetes</taxon>
        <taxon>Mycobacteriales</taxon>
        <taxon>Nocardiaceae</taxon>
        <taxon>Nocardia</taxon>
    </lineage>
</organism>
<feature type="transmembrane region" description="Helical" evidence="7">
    <location>
        <begin position="84"/>
        <end position="106"/>
    </location>
</feature>
<dbReference type="InterPro" id="IPR020846">
    <property type="entry name" value="MFS_dom"/>
</dbReference>
<dbReference type="InterPro" id="IPR036259">
    <property type="entry name" value="MFS_trans_sf"/>
</dbReference>
<dbReference type="GO" id="GO:0022857">
    <property type="term" value="F:transmembrane transporter activity"/>
    <property type="evidence" value="ECO:0007669"/>
    <property type="project" value="InterPro"/>
</dbReference>
<comment type="subcellular location">
    <subcellularLocation>
        <location evidence="1">Cell membrane</location>
        <topology evidence="1">Multi-pass membrane protein</topology>
    </subcellularLocation>
</comment>
<sequence length="463" mass="46253">MHEPVIAQPQRAARRALTLALCSVQFVDVMCVTVVVTALPDMVADFDGSAADSTMIATAYAAFFGGLLLFGARVGQRIGHRRSILASIALFAIAAAIAAMSPSALVLAGARAVQGGAAACAVPSALTLLSTHAPDEHARAKAVAVWSASGAAAGISGYAVGGALTQIGDWRLIFWSLVLVSALLAVVVRAAVPADPPQPTRQPFNAFGALTATGAVMLTVVGASVVGEGGYRSVVLLIAAAVTTAIFISVDRRSASPLIPAALARLRTVRWGSTTAFVNTATTSGVATVLTLHLQGAQGYSPAAAAVTLLPLSVMVIFGATAAGRLDRSLGAAAVGTIGMMLIAFGIAVLAGWPEVGLVVVIATTVMGCGLGMSSVASTATALSVPDTVRAAASGLVNTAAQLGTALGTAALLLLAASFDGEPNVAGASAPRIAWVAAAVLATATAAMWMTQRGSSHRGQRLA</sequence>
<feature type="transmembrane region" description="Helical" evidence="7">
    <location>
        <begin position="172"/>
        <end position="192"/>
    </location>
</feature>
<dbReference type="GO" id="GO:0005886">
    <property type="term" value="C:plasma membrane"/>
    <property type="evidence" value="ECO:0007669"/>
    <property type="project" value="UniProtKB-SubCell"/>
</dbReference>
<dbReference type="AlphaFoldDB" id="A0A2N3WXH5"/>
<feature type="transmembrane region" description="Helical" evidence="7">
    <location>
        <begin position="300"/>
        <end position="323"/>
    </location>
</feature>
<evidence type="ECO:0000256" key="2">
    <source>
        <dbReference type="ARBA" id="ARBA00022448"/>
    </source>
</evidence>
<evidence type="ECO:0000256" key="3">
    <source>
        <dbReference type="ARBA" id="ARBA00022475"/>
    </source>
</evidence>
<keyword evidence="3" id="KW-1003">Cell membrane</keyword>
<dbReference type="Gene3D" id="1.20.1250.20">
    <property type="entry name" value="MFS general substrate transporter like domains"/>
    <property type="match status" value="2"/>
</dbReference>
<dbReference type="SUPFAM" id="SSF103473">
    <property type="entry name" value="MFS general substrate transporter"/>
    <property type="match status" value="1"/>
</dbReference>
<feature type="transmembrane region" description="Helical" evidence="7">
    <location>
        <begin position="54"/>
        <end position="72"/>
    </location>
</feature>
<keyword evidence="10" id="KW-1185">Reference proteome</keyword>
<evidence type="ECO:0000256" key="7">
    <source>
        <dbReference type="SAM" id="Phobius"/>
    </source>
</evidence>
<keyword evidence="2" id="KW-0813">Transport</keyword>
<comment type="caution">
    <text evidence="9">The sequence shown here is derived from an EMBL/GenBank/DDBJ whole genome shotgun (WGS) entry which is preliminary data.</text>
</comment>
<evidence type="ECO:0000256" key="6">
    <source>
        <dbReference type="ARBA" id="ARBA00023136"/>
    </source>
</evidence>
<feature type="transmembrane region" description="Helical" evidence="7">
    <location>
        <begin position="433"/>
        <end position="451"/>
    </location>
</feature>
<feature type="transmembrane region" description="Helical" evidence="7">
    <location>
        <begin position="231"/>
        <end position="250"/>
    </location>
</feature>
<protein>
    <submittedName>
        <fullName evidence="9">Putative MFS family arabinose efflux permease</fullName>
    </submittedName>
</protein>
<keyword evidence="6 7" id="KW-0472">Membrane</keyword>
<evidence type="ECO:0000256" key="1">
    <source>
        <dbReference type="ARBA" id="ARBA00004651"/>
    </source>
</evidence>
<feature type="transmembrane region" description="Helical" evidence="7">
    <location>
        <begin position="204"/>
        <end position="225"/>
    </location>
</feature>